<dbReference type="GO" id="GO:0010468">
    <property type="term" value="P:regulation of gene expression"/>
    <property type="evidence" value="ECO:0007669"/>
    <property type="project" value="InterPro"/>
</dbReference>
<comment type="caution">
    <text evidence="2">The sequence shown here is derived from an EMBL/GenBank/DDBJ whole genome shotgun (WGS) entry which is preliminary data.</text>
</comment>
<dbReference type="OrthoDB" id="7157734at2"/>
<evidence type="ECO:0000313" key="3">
    <source>
        <dbReference type="Proteomes" id="UP000241158"/>
    </source>
</evidence>
<dbReference type="AlphaFoldDB" id="A0A2P7AK74"/>
<dbReference type="EMBL" id="PGGN01000008">
    <property type="protein sequence ID" value="PSH54621.1"/>
    <property type="molecule type" value="Genomic_DNA"/>
</dbReference>
<accession>A0A2P7AK74</accession>
<proteinExistence type="predicted"/>
<keyword evidence="3" id="KW-1185">Reference proteome</keyword>
<keyword evidence="1" id="KW-0812">Transmembrane</keyword>
<sequence length="77" mass="7910">MPETSLGGTKTLSAFALLTFGGFLGAACHIPLAWMLGPLLVASCLSMSGIELNCNPNLLRLGQLTIGTSVGLMSLCL</sequence>
<organism evidence="2 3">
    <name type="scientific">Phyllobacterium endophyticum</name>
    <dbReference type="NCBI Taxonomy" id="1149773"/>
    <lineage>
        <taxon>Bacteria</taxon>
        <taxon>Pseudomonadati</taxon>
        <taxon>Pseudomonadota</taxon>
        <taxon>Alphaproteobacteria</taxon>
        <taxon>Hyphomicrobiales</taxon>
        <taxon>Phyllobacteriaceae</taxon>
        <taxon>Phyllobacterium</taxon>
    </lineage>
</organism>
<dbReference type="InterPro" id="IPR007820">
    <property type="entry name" value="AbrB_fam"/>
</dbReference>
<reference evidence="3" key="1">
    <citation type="submission" date="2017-11" db="EMBL/GenBank/DDBJ databases">
        <authorList>
            <person name="Kuznetsova I."/>
            <person name="Sazanova A."/>
            <person name="Chirak E."/>
            <person name="Safronova V."/>
            <person name="Willems A."/>
        </authorList>
    </citation>
    <scope>NUCLEOTIDE SEQUENCE [LARGE SCALE GENOMIC DNA]</scope>
    <source>
        <strain evidence="3">PEPV15</strain>
    </source>
</reference>
<feature type="transmembrane region" description="Helical" evidence="1">
    <location>
        <begin position="12"/>
        <end position="37"/>
    </location>
</feature>
<keyword evidence="1" id="KW-1133">Transmembrane helix</keyword>
<dbReference type="Pfam" id="PF05145">
    <property type="entry name" value="AbrB"/>
    <property type="match status" value="1"/>
</dbReference>
<keyword evidence="1" id="KW-0472">Membrane</keyword>
<name>A0A2P7AK74_9HYPH</name>
<protein>
    <submittedName>
        <fullName evidence="2">Uncharacterized protein</fullName>
    </submittedName>
</protein>
<dbReference type="RefSeq" id="WP_106719525.1">
    <property type="nucleotide sequence ID" value="NZ_JACHXT010000003.1"/>
</dbReference>
<dbReference type="GO" id="GO:0016020">
    <property type="term" value="C:membrane"/>
    <property type="evidence" value="ECO:0007669"/>
    <property type="project" value="InterPro"/>
</dbReference>
<dbReference type="Proteomes" id="UP000241158">
    <property type="component" value="Unassembled WGS sequence"/>
</dbReference>
<gene>
    <name evidence="2" type="ORF">CU100_25920</name>
</gene>
<evidence type="ECO:0000313" key="2">
    <source>
        <dbReference type="EMBL" id="PSH54621.1"/>
    </source>
</evidence>
<evidence type="ECO:0000256" key="1">
    <source>
        <dbReference type="SAM" id="Phobius"/>
    </source>
</evidence>